<dbReference type="AlphaFoldDB" id="A0A951PIF5"/>
<dbReference type="InterPro" id="IPR005674">
    <property type="entry name" value="CocE/Ser_esterase"/>
</dbReference>
<reference evidence="3" key="2">
    <citation type="journal article" date="2022" name="Microbiol. Resour. Announc.">
        <title>Metagenome Sequencing to Explore Phylogenomics of Terrestrial Cyanobacteria.</title>
        <authorList>
            <person name="Ward R.D."/>
            <person name="Stajich J.E."/>
            <person name="Johansen J.R."/>
            <person name="Huntemann M."/>
            <person name="Clum A."/>
            <person name="Foster B."/>
            <person name="Foster B."/>
            <person name="Roux S."/>
            <person name="Palaniappan K."/>
            <person name="Varghese N."/>
            <person name="Mukherjee S."/>
            <person name="Reddy T.B.K."/>
            <person name="Daum C."/>
            <person name="Copeland A."/>
            <person name="Chen I.A."/>
            <person name="Ivanova N.N."/>
            <person name="Kyrpides N.C."/>
            <person name="Shapiro N."/>
            <person name="Eloe-Fadrosh E.A."/>
            <person name="Pietrasiak N."/>
        </authorList>
    </citation>
    <scope>NUCLEOTIDE SEQUENCE</scope>
    <source>
        <strain evidence="3">CPER-KK1</strain>
    </source>
</reference>
<dbReference type="SUPFAM" id="SSF53474">
    <property type="entry name" value="alpha/beta-Hydrolases"/>
    <property type="match status" value="1"/>
</dbReference>
<feature type="domain" description="Xaa-Pro dipeptidyl-peptidase C-terminal" evidence="2">
    <location>
        <begin position="303"/>
        <end position="539"/>
    </location>
</feature>
<evidence type="ECO:0000259" key="2">
    <source>
        <dbReference type="SMART" id="SM00939"/>
    </source>
</evidence>
<dbReference type="Gene3D" id="3.40.50.1820">
    <property type="entry name" value="alpha/beta hydrolase"/>
    <property type="match status" value="1"/>
</dbReference>
<evidence type="ECO:0000313" key="3">
    <source>
        <dbReference type="EMBL" id="MBW4544296.1"/>
    </source>
</evidence>
<dbReference type="Pfam" id="PF08530">
    <property type="entry name" value="PepX_C"/>
    <property type="match status" value="1"/>
</dbReference>
<dbReference type="Gene3D" id="2.60.120.260">
    <property type="entry name" value="Galactose-binding domain-like"/>
    <property type="match status" value="1"/>
</dbReference>
<comment type="caution">
    <text evidence="3">The sequence shown here is derived from an EMBL/GenBank/DDBJ whole genome shotgun (WGS) entry which is preliminary data.</text>
</comment>
<dbReference type="NCBIfam" id="TIGR00976">
    <property type="entry name" value="CocE_NonD"/>
    <property type="match status" value="1"/>
</dbReference>
<dbReference type="InterPro" id="IPR050585">
    <property type="entry name" value="Xaa-Pro_dipeptidyl-ppase/CocE"/>
</dbReference>
<dbReference type="SUPFAM" id="SSF49785">
    <property type="entry name" value="Galactose-binding domain-like"/>
    <property type="match status" value="1"/>
</dbReference>
<reference evidence="3" key="1">
    <citation type="submission" date="2021-05" db="EMBL/GenBank/DDBJ databases">
        <authorList>
            <person name="Pietrasiak N."/>
            <person name="Ward R."/>
            <person name="Stajich J.E."/>
            <person name="Kurbessoian T."/>
        </authorList>
    </citation>
    <scope>NUCLEOTIDE SEQUENCE</scope>
    <source>
        <strain evidence="3">CPER-KK1</strain>
    </source>
</reference>
<proteinExistence type="predicted"/>
<accession>A0A951PIF5</accession>
<sequence>MLKVRPKETASMLTRDGVRLDADIYRPDVEGEFPVLLMRQPYGRAIASSVVYAHPTWYAAQGYIVVIQDVRGRGTSQGEFQLFVNETEDGEDTVNWAAALPGSTGQVGMYGFSYQAMTQLYAAITKPRALKTICPAMMGYDLYTDWVYEGGAFCLESNLGWAIQLAAESARLKGDAAAHYTLYAASHNFPQYDPIPSLTECLKKFAPNAFYHEWIEHSKPDEYWERISPKRYMQDVDLPMFHIGGWFDTFLRGNIHLYKDITVRSAYRQQLLIGPWTHLPWCRKVGAVDFGLEATNPVDWLQVRWFDHFLKGIDTGLLEEPPVRLFEMGSNRWRNFDNWPDVTQKSYFLSTTGLACIRENEGSLTTTHPDSCPSDVLVHDPWRPVPALGGHASIPSGSFERSHLDCRSDVLTYTTEPLTADLHFAGEVAVEVWCSADQPSHDLCAILSEVRSNGNVYNLTQGYLHVESSQNTPLRVSLQATCACIAKGNSLRLSLSAACFPAYPLNPGTGSPLGSDRLMDAQIVTLTVSCGGDQPSQVLLPVVSACPS</sequence>
<dbReference type="Gene3D" id="1.10.3020.10">
    <property type="entry name" value="alpha-amino acid ester hydrolase ( Helical cap domain)"/>
    <property type="match status" value="1"/>
</dbReference>
<dbReference type="PANTHER" id="PTHR43056:SF10">
    <property type="entry name" value="COCE_NOND FAMILY, PUTATIVE (AFU_ORTHOLOGUE AFUA_7G00600)-RELATED"/>
    <property type="match status" value="1"/>
</dbReference>
<dbReference type="PANTHER" id="PTHR43056">
    <property type="entry name" value="PEPTIDASE S9 PROLYL OLIGOPEPTIDASE"/>
    <property type="match status" value="1"/>
</dbReference>
<dbReference type="Pfam" id="PF02129">
    <property type="entry name" value="Peptidase_S15"/>
    <property type="match status" value="1"/>
</dbReference>
<dbReference type="InterPro" id="IPR000383">
    <property type="entry name" value="Xaa-Pro-like_dom"/>
</dbReference>
<organism evidence="3 4">
    <name type="scientific">Symplocastrum torsivum CPER-KK1</name>
    <dbReference type="NCBI Taxonomy" id="450513"/>
    <lineage>
        <taxon>Bacteria</taxon>
        <taxon>Bacillati</taxon>
        <taxon>Cyanobacteriota</taxon>
        <taxon>Cyanophyceae</taxon>
        <taxon>Oscillatoriophycideae</taxon>
        <taxon>Oscillatoriales</taxon>
        <taxon>Microcoleaceae</taxon>
        <taxon>Symplocastrum</taxon>
    </lineage>
</organism>
<keyword evidence="1 3" id="KW-0378">Hydrolase</keyword>
<evidence type="ECO:0000256" key="1">
    <source>
        <dbReference type="ARBA" id="ARBA00022801"/>
    </source>
</evidence>
<protein>
    <submittedName>
        <fullName evidence="3">CocE/NonD family hydrolase</fullName>
    </submittedName>
</protein>
<dbReference type="InterPro" id="IPR029058">
    <property type="entry name" value="AB_hydrolase_fold"/>
</dbReference>
<dbReference type="EMBL" id="JAHHIF010000008">
    <property type="protein sequence ID" value="MBW4544296.1"/>
    <property type="molecule type" value="Genomic_DNA"/>
</dbReference>
<dbReference type="InterPro" id="IPR013736">
    <property type="entry name" value="Xaa-Pro_dipept_C"/>
</dbReference>
<evidence type="ECO:0000313" key="4">
    <source>
        <dbReference type="Proteomes" id="UP000753908"/>
    </source>
</evidence>
<dbReference type="InterPro" id="IPR008979">
    <property type="entry name" value="Galactose-bd-like_sf"/>
</dbReference>
<dbReference type="SMART" id="SM00939">
    <property type="entry name" value="PepX_C"/>
    <property type="match status" value="1"/>
</dbReference>
<gene>
    <name evidence="3" type="ORF">KME25_07635</name>
</gene>
<dbReference type="Proteomes" id="UP000753908">
    <property type="component" value="Unassembled WGS sequence"/>
</dbReference>
<dbReference type="GO" id="GO:0008239">
    <property type="term" value="F:dipeptidyl-peptidase activity"/>
    <property type="evidence" value="ECO:0007669"/>
    <property type="project" value="InterPro"/>
</dbReference>
<name>A0A951PIF5_9CYAN</name>